<evidence type="ECO:0000313" key="3">
    <source>
        <dbReference type="Proteomes" id="UP000241769"/>
    </source>
</evidence>
<protein>
    <recommendedName>
        <fullName evidence="1">F-box domain-containing protein</fullName>
    </recommendedName>
</protein>
<comment type="caution">
    <text evidence="2">The sequence shown here is derived from an EMBL/GenBank/DDBJ whole genome shotgun (WGS) entry which is preliminary data.</text>
</comment>
<reference evidence="2 3" key="1">
    <citation type="journal article" date="2018" name="Genome Biol. Evol.">
        <title>Multiple Roots of Fruiting Body Formation in Amoebozoa.</title>
        <authorList>
            <person name="Hillmann F."/>
            <person name="Forbes G."/>
            <person name="Novohradska S."/>
            <person name="Ferling I."/>
            <person name="Riege K."/>
            <person name="Groth M."/>
            <person name="Westermann M."/>
            <person name="Marz M."/>
            <person name="Spaller T."/>
            <person name="Winckler T."/>
            <person name="Schaap P."/>
            <person name="Glockner G."/>
        </authorList>
    </citation>
    <scope>NUCLEOTIDE SEQUENCE [LARGE SCALE GENOMIC DNA]</scope>
    <source>
        <strain evidence="2 3">Jena</strain>
    </source>
</reference>
<dbReference type="InParanoid" id="A0A2P6N5C8"/>
<gene>
    <name evidence="2" type="ORF">PROFUN_13110</name>
</gene>
<dbReference type="EMBL" id="MDYQ01000195">
    <property type="protein sequence ID" value="PRP79160.1"/>
    <property type="molecule type" value="Genomic_DNA"/>
</dbReference>
<dbReference type="SUPFAM" id="SSF81383">
    <property type="entry name" value="F-box domain"/>
    <property type="match status" value="1"/>
</dbReference>
<dbReference type="Gene3D" id="1.20.1280.50">
    <property type="match status" value="1"/>
</dbReference>
<dbReference type="Proteomes" id="UP000241769">
    <property type="component" value="Unassembled WGS sequence"/>
</dbReference>
<sequence length="347" mass="39513">MSCPLTEDVYVLFRSVIICPNAGLTSTLQKEEPDAKRRSMKLRCIDALRPLRWKGYYSNFADVEMCIPPKEFRAGKALPVFASCCGCYVSDKHSYTASTQTRIKHTNTDSCENKLAFDDELSVLPFDLRLYILTLCGHRSLCTLMQLNRPWKNLVDSSFVTPFGLIFRPTFPSPYKIDAARLLDGANTEMRLKQRPIRSAQCEVLIVSLPLIPRPRFPAWISRERYYSERQRLGVSPGCPTNLGPGCHFYGMLQCFLNGKSWTRALVILNTKPFTTHTSKNTMEGVRIIRDDQYEHQRWVASVGGQWDHFEGKLSDLIHSTAADLDMMANELLLSPYFYSILPVSSS</sequence>
<proteinExistence type="predicted"/>
<keyword evidence="3" id="KW-1185">Reference proteome</keyword>
<dbReference type="InterPro" id="IPR001810">
    <property type="entry name" value="F-box_dom"/>
</dbReference>
<dbReference type="InterPro" id="IPR036047">
    <property type="entry name" value="F-box-like_dom_sf"/>
</dbReference>
<name>A0A2P6N5C8_9EUKA</name>
<organism evidence="2 3">
    <name type="scientific">Planoprotostelium fungivorum</name>
    <dbReference type="NCBI Taxonomy" id="1890364"/>
    <lineage>
        <taxon>Eukaryota</taxon>
        <taxon>Amoebozoa</taxon>
        <taxon>Evosea</taxon>
        <taxon>Variosea</taxon>
        <taxon>Cavosteliida</taxon>
        <taxon>Cavosteliaceae</taxon>
        <taxon>Planoprotostelium</taxon>
    </lineage>
</organism>
<evidence type="ECO:0000259" key="1">
    <source>
        <dbReference type="Pfam" id="PF00646"/>
    </source>
</evidence>
<feature type="domain" description="F-box" evidence="1">
    <location>
        <begin position="121"/>
        <end position="158"/>
    </location>
</feature>
<dbReference type="Pfam" id="PF00646">
    <property type="entry name" value="F-box"/>
    <property type="match status" value="1"/>
</dbReference>
<evidence type="ECO:0000313" key="2">
    <source>
        <dbReference type="EMBL" id="PRP79160.1"/>
    </source>
</evidence>
<accession>A0A2P6N5C8</accession>
<dbReference type="AlphaFoldDB" id="A0A2P6N5C8"/>